<evidence type="ECO:0000256" key="1">
    <source>
        <dbReference type="ARBA" id="ARBA00004141"/>
    </source>
</evidence>
<organism evidence="6 7">
    <name type="scientific">Pristionchus fissidentatus</name>
    <dbReference type="NCBI Taxonomy" id="1538716"/>
    <lineage>
        <taxon>Eukaryota</taxon>
        <taxon>Metazoa</taxon>
        <taxon>Ecdysozoa</taxon>
        <taxon>Nematoda</taxon>
        <taxon>Chromadorea</taxon>
        <taxon>Rhabditida</taxon>
        <taxon>Rhabditina</taxon>
        <taxon>Diplogasteromorpha</taxon>
        <taxon>Diplogasteroidea</taxon>
        <taxon>Neodiplogasteridae</taxon>
        <taxon>Pristionchus</taxon>
    </lineage>
</organism>
<gene>
    <name evidence="6" type="ORF">PFISCL1PPCAC_17842</name>
</gene>
<dbReference type="InterPro" id="IPR019408">
    <property type="entry name" value="7TM_GPCR_serpentine_rcpt_Srab"/>
</dbReference>
<comment type="subcellular location">
    <subcellularLocation>
        <location evidence="1">Membrane</location>
        <topology evidence="1">Multi-pass membrane protein</topology>
    </subcellularLocation>
</comment>
<evidence type="ECO:0000313" key="6">
    <source>
        <dbReference type="EMBL" id="GMT26544.1"/>
    </source>
</evidence>
<evidence type="ECO:0000256" key="2">
    <source>
        <dbReference type="ARBA" id="ARBA00022692"/>
    </source>
</evidence>
<proteinExistence type="predicted"/>
<feature type="transmembrane region" description="Helical" evidence="5">
    <location>
        <begin position="41"/>
        <end position="64"/>
    </location>
</feature>
<dbReference type="Proteomes" id="UP001432322">
    <property type="component" value="Unassembled WGS sequence"/>
</dbReference>
<evidence type="ECO:0000256" key="3">
    <source>
        <dbReference type="ARBA" id="ARBA00022989"/>
    </source>
</evidence>
<sequence>MCNTLCDLFFTGGVSTMFVITIERAMAVRNYGFYERSSSRLGVALTVLELGIVVGFFALVLFFYEFNLTYARCTIVTEKGRVVHSIQGVVLILMQIYSTILFTRLRTINRRKLKQENSLTLSERYQLTENVRTLDISHITLNLTVVFLFVLIHSLPLPWSINELSLSEEALGFQHLHSVIVPIVVY</sequence>
<keyword evidence="2 5" id="KW-0812">Transmembrane</keyword>
<accession>A0AAV5W9L9</accession>
<dbReference type="PANTHER" id="PTHR46561">
    <property type="entry name" value="SERPENTINE RECEPTOR, CLASS AB (CLASS A-LIKE)-RELATED"/>
    <property type="match status" value="1"/>
</dbReference>
<protein>
    <recommendedName>
        <fullName evidence="8">G protein-coupled receptor</fullName>
    </recommendedName>
</protein>
<keyword evidence="3 5" id="KW-1133">Transmembrane helix</keyword>
<name>A0AAV5W9L9_9BILA</name>
<evidence type="ECO:0000313" key="7">
    <source>
        <dbReference type="Proteomes" id="UP001432322"/>
    </source>
</evidence>
<reference evidence="6" key="1">
    <citation type="submission" date="2023-10" db="EMBL/GenBank/DDBJ databases">
        <title>Genome assembly of Pristionchus species.</title>
        <authorList>
            <person name="Yoshida K."/>
            <person name="Sommer R.J."/>
        </authorList>
    </citation>
    <scope>NUCLEOTIDE SEQUENCE</scope>
    <source>
        <strain evidence="6">RS5133</strain>
    </source>
</reference>
<feature type="transmembrane region" description="Helical" evidence="5">
    <location>
        <begin position="139"/>
        <end position="159"/>
    </location>
</feature>
<dbReference type="PANTHER" id="PTHR46561:SF11">
    <property type="entry name" value="SERPENTINE RECEPTOR CLASS ALPHA_BETA-14"/>
    <property type="match status" value="1"/>
</dbReference>
<dbReference type="Pfam" id="PF10292">
    <property type="entry name" value="7TM_GPCR_Srab"/>
    <property type="match status" value="1"/>
</dbReference>
<evidence type="ECO:0008006" key="8">
    <source>
        <dbReference type="Google" id="ProtNLM"/>
    </source>
</evidence>
<keyword evidence="4 5" id="KW-0472">Membrane</keyword>
<dbReference type="InterPro" id="IPR053286">
    <property type="entry name" value="Nematode_rcpt-like_srab"/>
</dbReference>
<dbReference type="AlphaFoldDB" id="A0AAV5W9L9"/>
<feature type="non-terminal residue" evidence="6">
    <location>
        <position position="186"/>
    </location>
</feature>
<dbReference type="EMBL" id="BTSY01000005">
    <property type="protein sequence ID" value="GMT26544.1"/>
    <property type="molecule type" value="Genomic_DNA"/>
</dbReference>
<evidence type="ECO:0000256" key="5">
    <source>
        <dbReference type="SAM" id="Phobius"/>
    </source>
</evidence>
<evidence type="ECO:0000256" key="4">
    <source>
        <dbReference type="ARBA" id="ARBA00023136"/>
    </source>
</evidence>
<dbReference type="GO" id="GO:0016020">
    <property type="term" value="C:membrane"/>
    <property type="evidence" value="ECO:0007669"/>
    <property type="project" value="UniProtKB-SubCell"/>
</dbReference>
<keyword evidence="7" id="KW-1185">Reference proteome</keyword>
<comment type="caution">
    <text evidence="6">The sequence shown here is derived from an EMBL/GenBank/DDBJ whole genome shotgun (WGS) entry which is preliminary data.</text>
</comment>
<feature type="transmembrane region" description="Helical" evidence="5">
    <location>
        <begin position="84"/>
        <end position="105"/>
    </location>
</feature>